<dbReference type="PANTHER" id="PTHR43103">
    <property type="entry name" value="NUCLEOSIDE-DIPHOSPHATE-SUGAR EPIMERASE"/>
    <property type="match status" value="1"/>
</dbReference>
<evidence type="ECO:0000256" key="1">
    <source>
        <dbReference type="ARBA" id="ARBA00022857"/>
    </source>
</evidence>
<dbReference type="GO" id="GO:0097171">
    <property type="term" value="P:ADP-L-glycero-beta-D-manno-heptose biosynthetic process"/>
    <property type="evidence" value="ECO:0007669"/>
    <property type="project" value="UniProtKB-UniPathway"/>
</dbReference>
<comment type="similarity">
    <text evidence="4">Belongs to the NAD(P)-dependent epimerase/dehydratase family. HldD subfamily.</text>
</comment>
<feature type="binding site" evidence="4">
    <location>
        <position position="93"/>
    </location>
    <ligand>
        <name>NADP(+)</name>
        <dbReference type="ChEBI" id="CHEBI:58349"/>
    </ligand>
</feature>
<evidence type="ECO:0000256" key="3">
    <source>
        <dbReference type="ARBA" id="ARBA00023277"/>
    </source>
</evidence>
<organism evidence="6 7">
    <name type="scientific">Oceanidesulfovibrio marinus</name>
    <dbReference type="NCBI Taxonomy" id="370038"/>
    <lineage>
        <taxon>Bacteria</taxon>
        <taxon>Pseudomonadati</taxon>
        <taxon>Thermodesulfobacteriota</taxon>
        <taxon>Desulfovibrionia</taxon>
        <taxon>Desulfovibrionales</taxon>
        <taxon>Desulfovibrionaceae</taxon>
        <taxon>Oceanidesulfovibrio</taxon>
    </lineage>
</organism>
<feature type="binding site" evidence="4">
    <location>
        <position position="171"/>
    </location>
    <ligand>
        <name>substrate</name>
    </ligand>
</feature>
<evidence type="ECO:0000313" key="6">
    <source>
        <dbReference type="EMBL" id="TVM35718.1"/>
    </source>
</evidence>
<comment type="function">
    <text evidence="4">Catalyzes the interconversion between ADP-D-glycero-beta-D-manno-heptose and ADP-L-glycero-beta-D-manno-heptose via an epimerization at carbon 6 of the heptose.</text>
</comment>
<dbReference type="InterPro" id="IPR036291">
    <property type="entry name" value="NAD(P)-bd_dom_sf"/>
</dbReference>
<dbReference type="EMBL" id="QMIF01000002">
    <property type="protein sequence ID" value="TVM35718.1"/>
    <property type="molecule type" value="Genomic_DNA"/>
</dbReference>
<dbReference type="Gene3D" id="3.40.50.720">
    <property type="entry name" value="NAD(P)-binding Rossmann-like Domain"/>
    <property type="match status" value="1"/>
</dbReference>
<reference evidence="6 7" key="1">
    <citation type="submission" date="2018-06" db="EMBL/GenBank/DDBJ databases">
        <title>Complete genome of Desulfovibrio marinus P48SEP.</title>
        <authorList>
            <person name="Crispim J.S."/>
            <person name="Vidigal P.M.P."/>
            <person name="Silva L.C.F."/>
            <person name="Araujo L.C."/>
            <person name="Laguardia C.N."/>
            <person name="Dias R.S."/>
            <person name="Sousa M.P."/>
            <person name="Paula S.O."/>
            <person name="Silva C."/>
        </authorList>
    </citation>
    <scope>NUCLEOTIDE SEQUENCE [LARGE SCALE GENOMIC DNA]</scope>
    <source>
        <strain evidence="6 7">P48SEP</strain>
    </source>
</reference>
<dbReference type="AlphaFoldDB" id="A0A6P1ZN83"/>
<evidence type="ECO:0000313" key="7">
    <source>
        <dbReference type="Proteomes" id="UP000434052"/>
    </source>
</evidence>
<keyword evidence="3 4" id="KW-0119">Carbohydrate metabolism</keyword>
<dbReference type="NCBIfam" id="TIGR02197">
    <property type="entry name" value="heptose_epim"/>
    <property type="match status" value="1"/>
</dbReference>
<dbReference type="GO" id="GO:0008712">
    <property type="term" value="F:ADP-glyceromanno-heptose 6-epimerase activity"/>
    <property type="evidence" value="ECO:0007669"/>
    <property type="project" value="UniProtKB-UniRule"/>
</dbReference>
<feature type="binding site" evidence="4">
    <location>
        <begin position="31"/>
        <end position="32"/>
    </location>
    <ligand>
        <name>NADP(+)</name>
        <dbReference type="ChEBI" id="CHEBI:58349"/>
    </ligand>
</feature>
<comment type="subunit">
    <text evidence="4">Homopentamer.</text>
</comment>
<dbReference type="EC" id="5.1.3.20" evidence="4"/>
<dbReference type="Proteomes" id="UP000434052">
    <property type="component" value="Unassembled WGS sequence"/>
</dbReference>
<evidence type="ECO:0000259" key="5">
    <source>
        <dbReference type="Pfam" id="PF01370"/>
    </source>
</evidence>
<proteinExistence type="inferred from homology"/>
<feature type="binding site" evidence="4">
    <location>
        <position position="189"/>
    </location>
    <ligand>
        <name>substrate</name>
    </ligand>
</feature>
<feature type="binding site" evidence="4">
    <location>
        <position position="148"/>
    </location>
    <ligand>
        <name>NADP(+)</name>
        <dbReference type="ChEBI" id="CHEBI:58349"/>
    </ligand>
</feature>
<gene>
    <name evidence="6" type="primary">rfaD</name>
    <name evidence="4" type="synonym">hldD</name>
    <name evidence="6" type="ORF">DQK91_03380</name>
</gene>
<comment type="domain">
    <text evidence="4">Contains a large N-terminal NADP-binding domain, and a smaller C-terminal substrate-binding domain.</text>
</comment>
<dbReference type="HAMAP" id="MF_01601">
    <property type="entry name" value="Heptose_epimerase"/>
    <property type="match status" value="1"/>
</dbReference>
<dbReference type="InterPro" id="IPR011912">
    <property type="entry name" value="Heptose_epim"/>
</dbReference>
<feature type="binding site" evidence="4">
    <location>
        <position position="217"/>
    </location>
    <ligand>
        <name>substrate</name>
    </ligand>
</feature>
<protein>
    <recommendedName>
        <fullName evidence="4">ADP-L-glycero-D-manno-heptose-6-epimerase</fullName>
        <ecNumber evidence="4">5.1.3.20</ecNumber>
    </recommendedName>
    <alternativeName>
        <fullName evidence="4">ADP-L-glycero-beta-D-manno-heptose-6-epimerase</fullName>
        <shortName evidence="4">ADP-glyceromanno-heptose 6-epimerase</shortName>
        <shortName evidence="4">ADP-hep 6-epimerase</shortName>
        <shortName evidence="4">AGME</shortName>
    </alternativeName>
</protein>
<sequence>MYIVTGGAGFLGSAMVWQLNQMGVQDIIVVDNLGKSEKWRNLRNLAYTDYFHKDTFMEMMLHGEEPWDAPQAVIHLGACSSTTEHDVDYLWENNLRYTQTLCAWTLEHGARFINASSAATYGDGSQGFNDDPDALDDLRPLNPYGYSKHRFDLWARNAGLLENIVSLKFFNVFGPNEYHKGEMRSMVCKAYEQIAAHGSLKLFQSHRADYADGGQKRDFVYVKDCARVMAWFLENPEANGLFNVGTGKARTWNDLAEAVFAAMDNFMRVEYIPMPEAIRDCYQYFTEASMDHLAAVGAPVPGTSLEDAVADYVTQYLATDDRYL</sequence>
<feature type="domain" description="NAD-dependent epimerase/dehydratase" evidence="5">
    <location>
        <begin position="3"/>
        <end position="245"/>
    </location>
</feature>
<dbReference type="Pfam" id="PF01370">
    <property type="entry name" value="Epimerase"/>
    <property type="match status" value="1"/>
</dbReference>
<accession>A0A6P1ZN83</accession>
<dbReference type="GO" id="GO:0005975">
    <property type="term" value="P:carbohydrate metabolic process"/>
    <property type="evidence" value="ECO:0007669"/>
    <property type="project" value="UniProtKB-UniRule"/>
</dbReference>
<keyword evidence="2 4" id="KW-0413">Isomerase</keyword>
<comment type="pathway">
    <text evidence="4">Nucleotide-sugar biosynthesis; ADP-L-glycero-beta-D-manno-heptose biosynthesis; ADP-L-glycero-beta-D-manno-heptose from D-glycero-beta-D-manno-heptose 7-phosphate: step 4/4.</text>
</comment>
<comment type="caution">
    <text evidence="6">The sequence shown here is derived from an EMBL/GenBank/DDBJ whole genome shotgun (WGS) entry which is preliminary data.</text>
</comment>
<feature type="binding site" evidence="4">
    <location>
        <position position="182"/>
    </location>
    <ligand>
        <name>substrate</name>
    </ligand>
</feature>
<dbReference type="UniPathway" id="UPA00356">
    <property type="reaction ID" value="UER00440"/>
</dbReference>
<feature type="binding site" evidence="4">
    <location>
        <position position="172"/>
    </location>
    <ligand>
        <name>NADP(+)</name>
        <dbReference type="ChEBI" id="CHEBI:58349"/>
    </ligand>
</feature>
<feature type="binding site" evidence="4">
    <location>
        <begin position="10"/>
        <end position="11"/>
    </location>
    <ligand>
        <name>NADP(+)</name>
        <dbReference type="ChEBI" id="CHEBI:58349"/>
    </ligand>
</feature>
<dbReference type="Gene3D" id="3.90.25.10">
    <property type="entry name" value="UDP-galactose 4-epimerase, domain 1"/>
    <property type="match status" value="1"/>
</dbReference>
<dbReference type="PANTHER" id="PTHR43103:SF3">
    <property type="entry name" value="ADP-L-GLYCERO-D-MANNO-HEPTOSE-6-EPIMERASE"/>
    <property type="match status" value="1"/>
</dbReference>
<feature type="binding site" evidence="4">
    <location>
        <position position="53"/>
    </location>
    <ligand>
        <name>NADP(+)</name>
        <dbReference type="ChEBI" id="CHEBI:58349"/>
    </ligand>
</feature>
<dbReference type="GO" id="GO:0050661">
    <property type="term" value="F:NADP binding"/>
    <property type="evidence" value="ECO:0007669"/>
    <property type="project" value="InterPro"/>
</dbReference>
<feature type="binding site" evidence="4">
    <location>
        <position position="282"/>
    </location>
    <ligand>
        <name>substrate</name>
    </ligand>
</feature>
<comment type="catalytic activity">
    <reaction evidence="4">
        <text>ADP-D-glycero-beta-D-manno-heptose = ADP-L-glycero-beta-D-manno-heptose</text>
        <dbReference type="Rhea" id="RHEA:17577"/>
        <dbReference type="ChEBI" id="CHEBI:59967"/>
        <dbReference type="ChEBI" id="CHEBI:61506"/>
        <dbReference type="EC" id="5.1.3.20"/>
    </reaction>
</comment>
<keyword evidence="1 4" id="KW-0521">NADP</keyword>
<evidence type="ECO:0000256" key="2">
    <source>
        <dbReference type="ARBA" id="ARBA00023235"/>
    </source>
</evidence>
<feature type="binding site" evidence="4">
    <location>
        <position position="180"/>
    </location>
    <ligand>
        <name>NADP(+)</name>
        <dbReference type="ChEBI" id="CHEBI:58349"/>
    </ligand>
</feature>
<comment type="cofactor">
    <cofactor evidence="4">
        <name>NADP(+)</name>
        <dbReference type="ChEBI" id="CHEBI:58349"/>
    </cofactor>
    <text evidence="4">Binds 1 NADP(+) per subunit.</text>
</comment>
<dbReference type="InterPro" id="IPR001509">
    <property type="entry name" value="Epimerase_deHydtase"/>
</dbReference>
<feature type="binding site" evidence="4">
    <location>
        <begin position="76"/>
        <end position="80"/>
    </location>
    <ligand>
        <name>NADP(+)</name>
        <dbReference type="ChEBI" id="CHEBI:58349"/>
    </ligand>
</feature>
<evidence type="ECO:0000256" key="4">
    <source>
        <dbReference type="HAMAP-Rule" id="MF_01601"/>
    </source>
</evidence>
<feature type="active site" description="Proton acceptor" evidence="4">
    <location>
        <position position="144"/>
    </location>
</feature>
<dbReference type="SUPFAM" id="SSF51735">
    <property type="entry name" value="NAD(P)-binding Rossmann-fold domains"/>
    <property type="match status" value="1"/>
</dbReference>
<dbReference type="RefSeq" id="WP_144234047.1">
    <property type="nucleotide sequence ID" value="NZ_QMIF01000002.1"/>
</dbReference>
<name>A0A6P1ZN83_9BACT</name>
<dbReference type="OrthoDB" id="9803010at2"/>
<feature type="binding site" evidence="4">
    <location>
        <position position="38"/>
    </location>
    <ligand>
        <name>NADP(+)</name>
        <dbReference type="ChEBI" id="CHEBI:58349"/>
    </ligand>
</feature>
<feature type="binding site" evidence="4">
    <location>
        <begin position="203"/>
        <end position="206"/>
    </location>
    <ligand>
        <name>substrate</name>
    </ligand>
</feature>
<feature type="active site" description="Proton acceptor" evidence="4">
    <location>
        <position position="180"/>
    </location>
</feature>
<dbReference type="CDD" id="cd05248">
    <property type="entry name" value="ADP_GME_SDR_e"/>
    <property type="match status" value="1"/>
</dbReference>